<keyword evidence="2" id="KW-0521">NADP</keyword>
<dbReference type="EMBL" id="PFBZ01000230">
    <property type="protein sequence ID" value="PIT86036.1"/>
    <property type="molecule type" value="Genomic_DNA"/>
</dbReference>
<dbReference type="Gene3D" id="3.40.50.720">
    <property type="entry name" value="NAD(P)-binding Rossmann-like Domain"/>
    <property type="match status" value="1"/>
</dbReference>
<sequence>MNGKVFVVTGITGGNGGAVSKELLRRGFSVIGVGRNVKKIQRFECWAKQMGLEQRLDVVRADLSYETDRQRIIRQVENLGCPIAGVFHLAGRALFGNPEAEKVTAFEQSDFYGPVALMKALLPFIAEQGIISVNTSGAARINASTYPHYCRVKQWMEEWCDEMRLDSMVQEHQISMTLILMGVIATQIWDVPDHGVQPWMSRAIKAFMPSAERCAPKIVADSFDRRMESHVGRLASVIAHSPAFVLRGMESLVDLTIKTTIDY</sequence>
<comment type="similarity">
    <text evidence="1">Belongs to the short-chain dehydrogenases/reductases (SDR) family.</text>
</comment>
<evidence type="ECO:0000313" key="5">
    <source>
        <dbReference type="Proteomes" id="UP000229362"/>
    </source>
</evidence>
<organism evidence="4 5">
    <name type="scientific">Candidatus Magasanikbacteria bacterium CG10_big_fil_rev_8_21_14_0_10_43_6</name>
    <dbReference type="NCBI Taxonomy" id="1974650"/>
    <lineage>
        <taxon>Bacteria</taxon>
        <taxon>Candidatus Magasanikiibacteriota</taxon>
    </lineage>
</organism>
<keyword evidence="3" id="KW-0560">Oxidoreductase</keyword>
<accession>A0A2M6VZT1</accession>
<dbReference type="Proteomes" id="UP000229362">
    <property type="component" value="Unassembled WGS sequence"/>
</dbReference>
<dbReference type="PANTHER" id="PTHR43391:SF14">
    <property type="entry name" value="DEHYDROGENASE_REDUCTASE SDR FAMILY PROTEIN 7-LIKE"/>
    <property type="match status" value="1"/>
</dbReference>
<dbReference type="SUPFAM" id="SSF51735">
    <property type="entry name" value="NAD(P)-binding Rossmann-fold domains"/>
    <property type="match status" value="1"/>
</dbReference>
<protein>
    <recommendedName>
        <fullName evidence="6">Short-chain dehydrogenase</fullName>
    </recommendedName>
</protein>
<evidence type="ECO:0000256" key="3">
    <source>
        <dbReference type="ARBA" id="ARBA00023002"/>
    </source>
</evidence>
<evidence type="ECO:0000256" key="2">
    <source>
        <dbReference type="ARBA" id="ARBA00022857"/>
    </source>
</evidence>
<dbReference type="PANTHER" id="PTHR43391">
    <property type="entry name" value="RETINOL DEHYDROGENASE-RELATED"/>
    <property type="match status" value="1"/>
</dbReference>
<dbReference type="InterPro" id="IPR002347">
    <property type="entry name" value="SDR_fam"/>
</dbReference>
<name>A0A2M6VZT1_9BACT</name>
<evidence type="ECO:0000313" key="4">
    <source>
        <dbReference type="EMBL" id="PIT86036.1"/>
    </source>
</evidence>
<dbReference type="Pfam" id="PF00106">
    <property type="entry name" value="adh_short"/>
    <property type="match status" value="1"/>
</dbReference>
<reference evidence="5" key="1">
    <citation type="submission" date="2017-09" db="EMBL/GenBank/DDBJ databases">
        <title>Depth-based differentiation of microbial function through sediment-hosted aquifers and enrichment of novel symbionts in the deep terrestrial subsurface.</title>
        <authorList>
            <person name="Probst A.J."/>
            <person name="Ladd B."/>
            <person name="Jarett J.K."/>
            <person name="Geller-Mcgrath D.E."/>
            <person name="Sieber C.M.K."/>
            <person name="Emerson J.B."/>
            <person name="Anantharaman K."/>
            <person name="Thomas B.C."/>
            <person name="Malmstrom R."/>
            <person name="Stieglmeier M."/>
            <person name="Klingl A."/>
            <person name="Woyke T."/>
            <person name="Ryan C.M."/>
            <person name="Banfield J.F."/>
        </authorList>
    </citation>
    <scope>NUCLEOTIDE SEQUENCE [LARGE SCALE GENOMIC DNA]</scope>
</reference>
<gene>
    <name evidence="4" type="ORF">COU33_05430</name>
</gene>
<evidence type="ECO:0008006" key="6">
    <source>
        <dbReference type="Google" id="ProtNLM"/>
    </source>
</evidence>
<proteinExistence type="inferred from homology"/>
<dbReference type="GO" id="GO:0016491">
    <property type="term" value="F:oxidoreductase activity"/>
    <property type="evidence" value="ECO:0007669"/>
    <property type="project" value="UniProtKB-KW"/>
</dbReference>
<dbReference type="AlphaFoldDB" id="A0A2M6VZT1"/>
<evidence type="ECO:0000256" key="1">
    <source>
        <dbReference type="ARBA" id="ARBA00006484"/>
    </source>
</evidence>
<comment type="caution">
    <text evidence="4">The sequence shown here is derived from an EMBL/GenBank/DDBJ whole genome shotgun (WGS) entry which is preliminary data.</text>
</comment>
<dbReference type="InterPro" id="IPR036291">
    <property type="entry name" value="NAD(P)-bd_dom_sf"/>
</dbReference>
<dbReference type="GO" id="GO:0005829">
    <property type="term" value="C:cytosol"/>
    <property type="evidence" value="ECO:0007669"/>
    <property type="project" value="TreeGrafter"/>
</dbReference>